<dbReference type="AlphaFoldDB" id="A0A3D9HX02"/>
<evidence type="ECO:0000313" key="4">
    <source>
        <dbReference type="EMBL" id="RED54028.1"/>
    </source>
</evidence>
<keyword evidence="2" id="KW-0175">Coiled coil</keyword>
<dbReference type="Proteomes" id="UP000256845">
    <property type="component" value="Unassembled WGS sequence"/>
</dbReference>
<name>A0A3D9HX02_9PROT</name>
<reference evidence="4 5" key="1">
    <citation type="submission" date="2018-07" db="EMBL/GenBank/DDBJ databases">
        <title>Genomic Encyclopedia of Type Strains, Phase III (KMG-III): the genomes of soil and plant-associated and newly described type strains.</title>
        <authorList>
            <person name="Whitman W."/>
        </authorList>
    </citation>
    <scope>NUCLEOTIDE SEQUENCE [LARGE SCALE GENOMIC DNA]</scope>
    <source>
        <strain evidence="4 5">CECT 8488</strain>
    </source>
</reference>
<dbReference type="HAMAP" id="MF_00797">
    <property type="entry name" value="UPF0335"/>
    <property type="match status" value="1"/>
</dbReference>
<dbReference type="InterPro" id="IPR018753">
    <property type="entry name" value="GapR-like"/>
</dbReference>
<dbReference type="RefSeq" id="WP_115935120.1">
    <property type="nucleotide sequence ID" value="NZ_QRDW01000001.1"/>
</dbReference>
<dbReference type="Pfam" id="PF10073">
    <property type="entry name" value="GapR_DNA-bd"/>
    <property type="match status" value="1"/>
</dbReference>
<accession>A0A3D9HX02</accession>
<sequence>MSDTEGFQPNVAEAIAEVESTAGATGVTGERLRSIIERIERLEEEKAALAEDVKEVYAEAKGDGFDVKTIRQIIKIRKMDQNDRAEQEALLETYMSALGMA</sequence>
<dbReference type="NCBIfam" id="NF010247">
    <property type="entry name" value="PRK13694.1"/>
    <property type="match status" value="1"/>
</dbReference>
<dbReference type="EMBL" id="QRDW01000001">
    <property type="protein sequence ID" value="RED54028.1"/>
    <property type="molecule type" value="Genomic_DNA"/>
</dbReference>
<gene>
    <name evidence="4" type="ORF">DFP90_101829</name>
</gene>
<dbReference type="InterPro" id="IPR046367">
    <property type="entry name" value="GapR-like_DNA-bd"/>
</dbReference>
<dbReference type="OrthoDB" id="9813793at2"/>
<feature type="coiled-coil region" evidence="2">
    <location>
        <begin position="32"/>
        <end position="59"/>
    </location>
</feature>
<dbReference type="GO" id="GO:0003677">
    <property type="term" value="F:DNA binding"/>
    <property type="evidence" value="ECO:0007669"/>
    <property type="project" value="InterPro"/>
</dbReference>
<evidence type="ECO:0000259" key="3">
    <source>
        <dbReference type="Pfam" id="PF10073"/>
    </source>
</evidence>
<comment type="similarity">
    <text evidence="1">Belongs to the UPF0335 family.</text>
</comment>
<keyword evidence="5" id="KW-1185">Reference proteome</keyword>
<feature type="domain" description="GapR-like DNA-binding" evidence="3">
    <location>
        <begin position="29"/>
        <end position="99"/>
    </location>
</feature>
<evidence type="ECO:0000256" key="2">
    <source>
        <dbReference type="SAM" id="Coils"/>
    </source>
</evidence>
<comment type="caution">
    <text evidence="4">The sequence shown here is derived from an EMBL/GenBank/DDBJ whole genome shotgun (WGS) entry which is preliminary data.</text>
</comment>
<organism evidence="4 5">
    <name type="scientific">Aestuariispira insulae</name>
    <dbReference type="NCBI Taxonomy" id="1461337"/>
    <lineage>
        <taxon>Bacteria</taxon>
        <taxon>Pseudomonadati</taxon>
        <taxon>Pseudomonadota</taxon>
        <taxon>Alphaproteobacteria</taxon>
        <taxon>Rhodospirillales</taxon>
        <taxon>Kiloniellaceae</taxon>
        <taxon>Aestuariispira</taxon>
    </lineage>
</organism>
<evidence type="ECO:0000313" key="5">
    <source>
        <dbReference type="Proteomes" id="UP000256845"/>
    </source>
</evidence>
<protein>
    <recommendedName>
        <fullName evidence="1">UPF0335 protein DFP90_101829</fullName>
    </recommendedName>
</protein>
<proteinExistence type="inferred from homology"/>
<evidence type="ECO:0000256" key="1">
    <source>
        <dbReference type="HAMAP-Rule" id="MF_00797"/>
    </source>
</evidence>